<feature type="domain" description="HAMP" evidence="2">
    <location>
        <begin position="303"/>
        <end position="357"/>
    </location>
</feature>
<name>A0ABW4YA83_9GAMM</name>
<dbReference type="Gene3D" id="6.10.340.10">
    <property type="match status" value="1"/>
</dbReference>
<keyword evidence="1" id="KW-1133">Transmembrane helix</keyword>
<dbReference type="RefSeq" id="WP_386027661.1">
    <property type="nucleotide sequence ID" value="NZ_JBHUHX010000040.1"/>
</dbReference>
<organism evidence="3 4">
    <name type="scientific">Thiorhodococcus fuscus</name>
    <dbReference type="NCBI Taxonomy" id="527200"/>
    <lineage>
        <taxon>Bacteria</taxon>
        <taxon>Pseudomonadati</taxon>
        <taxon>Pseudomonadota</taxon>
        <taxon>Gammaproteobacteria</taxon>
        <taxon>Chromatiales</taxon>
        <taxon>Chromatiaceae</taxon>
        <taxon>Thiorhodococcus</taxon>
    </lineage>
</organism>
<evidence type="ECO:0000256" key="1">
    <source>
        <dbReference type="SAM" id="Phobius"/>
    </source>
</evidence>
<reference evidence="4" key="1">
    <citation type="journal article" date="2019" name="Int. J. Syst. Evol. Microbiol.">
        <title>The Global Catalogue of Microorganisms (GCM) 10K type strain sequencing project: providing services to taxonomists for standard genome sequencing and annotation.</title>
        <authorList>
            <consortium name="The Broad Institute Genomics Platform"/>
            <consortium name="The Broad Institute Genome Sequencing Center for Infectious Disease"/>
            <person name="Wu L."/>
            <person name="Ma J."/>
        </authorList>
    </citation>
    <scope>NUCLEOTIDE SEQUENCE [LARGE SCALE GENOMIC DNA]</scope>
    <source>
        <strain evidence="4">KACC 12597</strain>
    </source>
</reference>
<dbReference type="EMBL" id="JBHUHX010000040">
    <property type="protein sequence ID" value="MFD2113010.1"/>
    <property type="molecule type" value="Genomic_DNA"/>
</dbReference>
<dbReference type="PROSITE" id="PS50885">
    <property type="entry name" value="HAMP"/>
    <property type="match status" value="1"/>
</dbReference>
<comment type="caution">
    <text evidence="3">The sequence shown here is derived from an EMBL/GenBank/DDBJ whole genome shotgun (WGS) entry which is preliminary data.</text>
</comment>
<dbReference type="InterPro" id="IPR032255">
    <property type="entry name" value="HBM"/>
</dbReference>
<protein>
    <recommendedName>
        <fullName evidence="2">HAMP domain-containing protein</fullName>
    </recommendedName>
</protein>
<keyword evidence="4" id="KW-1185">Reference proteome</keyword>
<feature type="transmembrane region" description="Helical" evidence="1">
    <location>
        <begin position="12"/>
        <end position="30"/>
    </location>
</feature>
<evidence type="ECO:0000259" key="2">
    <source>
        <dbReference type="PROSITE" id="PS50885"/>
    </source>
</evidence>
<evidence type="ECO:0000313" key="4">
    <source>
        <dbReference type="Proteomes" id="UP001597337"/>
    </source>
</evidence>
<keyword evidence="1" id="KW-0812">Transmembrane</keyword>
<dbReference type="SMART" id="SM01358">
    <property type="entry name" value="HBM"/>
    <property type="match status" value="1"/>
</dbReference>
<dbReference type="InterPro" id="IPR003660">
    <property type="entry name" value="HAMP_dom"/>
</dbReference>
<keyword evidence="1" id="KW-0472">Membrane</keyword>
<evidence type="ECO:0000313" key="3">
    <source>
        <dbReference type="EMBL" id="MFD2113010.1"/>
    </source>
</evidence>
<dbReference type="Proteomes" id="UP001597337">
    <property type="component" value="Unassembled WGS sequence"/>
</dbReference>
<proteinExistence type="predicted"/>
<gene>
    <name evidence="3" type="ORF">ACFSJC_14260</name>
</gene>
<sequence>MNRVASRLRIGEKIGIGFGVVLIVFLGVVWHDQVVLRSSLADYRYLTEVVGARQTHAFAIESRLARMRGAADRFLMTRDPLLPDAVRVEADGMTAAIAALARIDSVERRTVDLLGALTQEFRSRFSAIETAWRRKGLDENSGLQGAFRASAHELEERVARALPALQTQVLQLRRREKDYLLRGGEEYVQMVEGILAVLALSIDASPLESGARAHLSSLVRDYGRDFSALVEQDRLIGALTETMNRAAERITPLVEETLAEANALMERSSTELAATLVERARLDRSIAIAATLFGVIFAMLLTHRIVRPVRLMAELLDRLTHENPSERVAIPADPRDEIMAMAISVNTLADHKSTFDRWWRDAMREALALRDAQMAGSEIERDKATQELRQALAGKVETLRGLQGQLLRECERVLKASARLEGRHAGQDEDVQALRRAAETVRELLEVLDTA</sequence>
<accession>A0ABW4YA83</accession>